<sequence length="606" mass="68133">MIVKEEYASTSELNMTLSDNCSGEGCLVVLLHAYLRQASSLKAVSDSIQELWPKARIWCPELPTGLFSRVDPDEIVCSLLVGVDELVDLASHEGSPFTSIVIVGHSVGGVIGRKLYVAACGETSKAPFEPIYHQQGFKSEKGLLSARTWAPLVTRIVLLAGMNRGWQISHHLSPLHAIGWRLGLVMAYIIRFFTRRWLLIFKLRRGAEFITQLRVQWLKRPTFPGETLIVQLLGSRDDVVSPQDNLDLVSGHDFIYLDVPFSGHADVVDLQDLQYGFDRKAALKQALSSSKESLRGLEVIPADEKFFVENPAIENVVFVIHGIRDQGFWTQKIARRVRTLAAKEATAPNAVLPSCEWATETSSYGYFPMLPFLLPWYRRNKVEWLMDQYTEALARYPNAEFSYVGHSNGTYLIAKALELYPCCKFKNVVFAGSVVRVGYDWEKLLDANQPRVKNVLNLVATSDWVVAFFPKLFQVFGWQDLGSAGHDGFKAFKNSNGLFQVQYLKGQHDAGIKEEEWDFIARFVLKGTLDTEKIINSVSGRNAIVEFLGRMPYLVWGLILLFIYFGWTLIVGLIPVSISDPETRGLLKGLGLSSYVVLIWLAVTRL</sequence>
<dbReference type="SUPFAM" id="SSF53474">
    <property type="entry name" value="alpha/beta-Hydrolases"/>
    <property type="match status" value="2"/>
</dbReference>
<evidence type="ECO:0000313" key="3">
    <source>
        <dbReference type="Proteomes" id="UP000614982"/>
    </source>
</evidence>
<dbReference type="RefSeq" id="WP_143008696.1">
    <property type="nucleotide sequence ID" value="NZ_BLWA01000003.1"/>
</dbReference>
<reference evidence="2 3" key="1">
    <citation type="submission" date="2020-05" db="EMBL/GenBank/DDBJ databases">
        <title>Genetic diversity of Pseudomonas cichorii.</title>
        <authorList>
            <person name="Tani S."/>
            <person name="Yagi H."/>
            <person name="Hashimoto S."/>
            <person name="Iiyama K."/>
            <person name="Furuya N."/>
        </authorList>
    </citation>
    <scope>NUCLEOTIDE SEQUENCE [LARGE SCALE GENOMIC DNA]</scope>
    <source>
        <strain evidence="2 3">LMG 2162</strain>
    </source>
</reference>
<evidence type="ECO:0008006" key="4">
    <source>
        <dbReference type="Google" id="ProtNLM"/>
    </source>
</evidence>
<keyword evidence="1" id="KW-1133">Transmembrane helix</keyword>
<feature type="transmembrane region" description="Helical" evidence="1">
    <location>
        <begin position="553"/>
        <end position="574"/>
    </location>
</feature>
<dbReference type="EMBL" id="BLWA01000003">
    <property type="protein sequence ID" value="GFM91706.1"/>
    <property type="molecule type" value="Genomic_DNA"/>
</dbReference>
<accession>A0ABQ1DL20</accession>
<protein>
    <recommendedName>
        <fullName evidence="4">AB hydrolase-1 domain-containing protein</fullName>
    </recommendedName>
</protein>
<name>A0ABQ1DL20_PSECI</name>
<dbReference type="InterPro" id="IPR029058">
    <property type="entry name" value="AB_hydrolase_fold"/>
</dbReference>
<keyword evidence="1" id="KW-0472">Membrane</keyword>
<dbReference type="Gene3D" id="3.40.50.1820">
    <property type="entry name" value="alpha/beta hydrolase"/>
    <property type="match status" value="1"/>
</dbReference>
<comment type="caution">
    <text evidence="2">The sequence shown here is derived from an EMBL/GenBank/DDBJ whole genome shotgun (WGS) entry which is preliminary data.</text>
</comment>
<evidence type="ECO:0000256" key="1">
    <source>
        <dbReference type="SAM" id="Phobius"/>
    </source>
</evidence>
<feature type="transmembrane region" description="Helical" evidence="1">
    <location>
        <begin position="586"/>
        <end position="603"/>
    </location>
</feature>
<proteinExistence type="predicted"/>
<keyword evidence="1" id="KW-0812">Transmembrane</keyword>
<dbReference type="GeneID" id="93658206"/>
<keyword evidence="3" id="KW-1185">Reference proteome</keyword>
<dbReference type="Proteomes" id="UP000614982">
    <property type="component" value="Unassembled WGS sequence"/>
</dbReference>
<organism evidence="2 3">
    <name type="scientific">Pseudomonas cichorii</name>
    <dbReference type="NCBI Taxonomy" id="36746"/>
    <lineage>
        <taxon>Bacteria</taxon>
        <taxon>Pseudomonadati</taxon>
        <taxon>Pseudomonadota</taxon>
        <taxon>Gammaproteobacteria</taxon>
        <taxon>Pseudomonadales</taxon>
        <taxon>Pseudomonadaceae</taxon>
        <taxon>Pseudomonas</taxon>
    </lineage>
</organism>
<gene>
    <name evidence="2" type="ORF">PSCICP_16780</name>
</gene>
<evidence type="ECO:0000313" key="2">
    <source>
        <dbReference type="EMBL" id="GFM91706.1"/>
    </source>
</evidence>